<dbReference type="Pfam" id="PF02900">
    <property type="entry name" value="LigB"/>
    <property type="match status" value="1"/>
</dbReference>
<protein>
    <submittedName>
        <fullName evidence="7">Dioxygenase</fullName>
    </submittedName>
</protein>
<evidence type="ECO:0000313" key="8">
    <source>
        <dbReference type="Proteomes" id="UP000545507"/>
    </source>
</evidence>
<keyword evidence="8" id="KW-1185">Reference proteome</keyword>
<keyword evidence="3" id="KW-0479">Metal-binding</keyword>
<feature type="domain" description="Extradiol ring-cleavage dioxygenase class III enzyme subunit B" evidence="6">
    <location>
        <begin position="35"/>
        <end position="239"/>
    </location>
</feature>
<proteinExistence type="inferred from homology"/>
<comment type="similarity">
    <text evidence="2">Belongs to the DODA-type extradiol aromatic ring-opening dioxygenase family.</text>
</comment>
<evidence type="ECO:0000313" key="7">
    <source>
        <dbReference type="EMBL" id="NWF46030.1"/>
    </source>
</evidence>
<accession>A0A7Y8GW84</accession>
<sequence length="275" mass="29065">MTHWPTLFISHGAPTFAIDPGIAGPALTALGKTLPRPKAVLVVSPHWMTREPRVATSAAPKTVHDFGGFPAALYELQYPAPGAPEVAQRAIEVLRAAGWAAEEDVQWGLDHGAWVPLLHLLPQADVPVFQVSLPARLDGTRAYALGQALAPLADEGVLIVGSGSLTHNLYEVRFDAAEADAEDYALEFSAWITQAVLNRDHARLQQTMAIAPHAQRAHPTPEHLWPLMVAAGAAGAEVPAKRIEGGITHGVLAMDSYLFGALPPPASVAADALAA</sequence>
<evidence type="ECO:0000256" key="5">
    <source>
        <dbReference type="ARBA" id="ARBA00023002"/>
    </source>
</evidence>
<dbReference type="PANTHER" id="PTHR30096">
    <property type="entry name" value="4,5-DOPA DIOXYGENASE EXTRADIOL-LIKE PROTEIN"/>
    <property type="match status" value="1"/>
</dbReference>
<evidence type="ECO:0000256" key="1">
    <source>
        <dbReference type="ARBA" id="ARBA00001947"/>
    </source>
</evidence>
<dbReference type="Gene3D" id="3.40.830.10">
    <property type="entry name" value="LigB-like"/>
    <property type="match status" value="1"/>
</dbReference>
<organism evidence="7 8">
    <name type="scientific">Hydrogenophaga aromaticivorans</name>
    <dbReference type="NCBI Taxonomy" id="2610898"/>
    <lineage>
        <taxon>Bacteria</taxon>
        <taxon>Pseudomonadati</taxon>
        <taxon>Pseudomonadota</taxon>
        <taxon>Betaproteobacteria</taxon>
        <taxon>Burkholderiales</taxon>
        <taxon>Comamonadaceae</taxon>
        <taxon>Hydrogenophaga</taxon>
    </lineage>
</organism>
<dbReference type="AlphaFoldDB" id="A0A7Y8GW84"/>
<dbReference type="GO" id="GO:0008270">
    <property type="term" value="F:zinc ion binding"/>
    <property type="evidence" value="ECO:0007669"/>
    <property type="project" value="InterPro"/>
</dbReference>
<keyword evidence="7" id="KW-0223">Dioxygenase</keyword>
<evidence type="ECO:0000256" key="2">
    <source>
        <dbReference type="ARBA" id="ARBA00007581"/>
    </source>
</evidence>
<comment type="cofactor">
    <cofactor evidence="1">
        <name>Zn(2+)</name>
        <dbReference type="ChEBI" id="CHEBI:29105"/>
    </cofactor>
</comment>
<dbReference type="SUPFAM" id="SSF53213">
    <property type="entry name" value="LigB-like"/>
    <property type="match status" value="1"/>
</dbReference>
<name>A0A7Y8GW84_9BURK</name>
<keyword evidence="4" id="KW-0862">Zinc</keyword>
<dbReference type="EMBL" id="VYGV01000009">
    <property type="protein sequence ID" value="NWF46030.1"/>
    <property type="molecule type" value="Genomic_DNA"/>
</dbReference>
<dbReference type="CDD" id="cd07363">
    <property type="entry name" value="45_DOPA_Dioxygenase"/>
    <property type="match status" value="1"/>
</dbReference>
<evidence type="ECO:0000256" key="3">
    <source>
        <dbReference type="ARBA" id="ARBA00022723"/>
    </source>
</evidence>
<dbReference type="Proteomes" id="UP000545507">
    <property type="component" value="Unassembled WGS sequence"/>
</dbReference>
<keyword evidence="5" id="KW-0560">Oxidoreductase</keyword>
<evidence type="ECO:0000256" key="4">
    <source>
        <dbReference type="ARBA" id="ARBA00022833"/>
    </source>
</evidence>
<dbReference type="InterPro" id="IPR004183">
    <property type="entry name" value="Xdiol_dOase_suB"/>
</dbReference>
<dbReference type="GO" id="GO:0008198">
    <property type="term" value="F:ferrous iron binding"/>
    <property type="evidence" value="ECO:0007669"/>
    <property type="project" value="InterPro"/>
</dbReference>
<dbReference type="RefSeq" id="WP_177135936.1">
    <property type="nucleotide sequence ID" value="NZ_VYGV01000009.1"/>
</dbReference>
<dbReference type="InterPro" id="IPR014436">
    <property type="entry name" value="Extradiol_dOase_DODA"/>
</dbReference>
<comment type="caution">
    <text evidence="7">The sequence shown here is derived from an EMBL/GenBank/DDBJ whole genome shotgun (WGS) entry which is preliminary data.</text>
</comment>
<dbReference type="GO" id="GO:0016702">
    <property type="term" value="F:oxidoreductase activity, acting on single donors with incorporation of molecular oxygen, incorporation of two atoms of oxygen"/>
    <property type="evidence" value="ECO:0007669"/>
    <property type="project" value="UniProtKB-ARBA"/>
</dbReference>
<gene>
    <name evidence="7" type="ORF">F3K02_12325</name>
</gene>
<reference evidence="7 8" key="1">
    <citation type="submission" date="2019-09" db="EMBL/GenBank/DDBJ databases">
        <title>Hydrogenophaga aromatica sp. nov., isolated from a para-xylene-degrading enrichment culture.</title>
        <authorList>
            <person name="Tancsics A."/>
            <person name="Banerjee S."/>
        </authorList>
    </citation>
    <scope>NUCLEOTIDE SEQUENCE [LARGE SCALE GENOMIC DNA]</scope>
    <source>
        <strain evidence="7 8">D2P1</strain>
    </source>
</reference>
<evidence type="ECO:0000259" key="6">
    <source>
        <dbReference type="Pfam" id="PF02900"/>
    </source>
</evidence>
<dbReference type="PIRSF" id="PIRSF006157">
    <property type="entry name" value="Doxgns_DODA"/>
    <property type="match status" value="1"/>
</dbReference>
<dbReference type="PANTHER" id="PTHR30096:SF0">
    <property type="entry name" value="4,5-DOPA DIOXYGENASE EXTRADIOL-LIKE PROTEIN"/>
    <property type="match status" value="1"/>
</dbReference>